<dbReference type="AlphaFoldDB" id="A0A1R0GQH4"/>
<organism evidence="2 3">
    <name type="scientific">Smittium mucronatum</name>
    <dbReference type="NCBI Taxonomy" id="133383"/>
    <lineage>
        <taxon>Eukaryota</taxon>
        <taxon>Fungi</taxon>
        <taxon>Fungi incertae sedis</taxon>
        <taxon>Zoopagomycota</taxon>
        <taxon>Kickxellomycotina</taxon>
        <taxon>Harpellomycetes</taxon>
        <taxon>Harpellales</taxon>
        <taxon>Legeriomycetaceae</taxon>
        <taxon>Smittium</taxon>
    </lineage>
</organism>
<evidence type="ECO:0000313" key="3">
    <source>
        <dbReference type="Proteomes" id="UP000187455"/>
    </source>
</evidence>
<keyword evidence="3" id="KW-1185">Reference proteome</keyword>
<sequence length="169" mass="19131">MMSGKVEKNIDDDFLEKEFFGGSSDEELEELEDSEIQSKDIDFEPSENENDAKLKKEDSEQNAISDTELKKTDEKNNILSSDNPSIKKESQLVITQTIDDATVDFNENTNLSPEIHLLNGKIKNPENIISGISRTKTPENLEINTELVSDLNISLQNIPPKQVNGFYYF</sequence>
<reference evidence="2 3" key="1">
    <citation type="journal article" date="2016" name="Mol. Biol. Evol.">
        <title>Genome-Wide Survey of Gut Fungi (Harpellales) Reveals the First Horizontally Transferred Ubiquitin Gene from a Mosquito Host.</title>
        <authorList>
            <person name="Wang Y."/>
            <person name="White M.M."/>
            <person name="Kvist S."/>
            <person name="Moncalvo J.M."/>
        </authorList>
    </citation>
    <scope>NUCLEOTIDE SEQUENCE [LARGE SCALE GENOMIC DNA]</scope>
    <source>
        <strain evidence="2 3">ALG-7-W6</strain>
    </source>
</reference>
<feature type="compositionally biased region" description="Acidic residues" evidence="1">
    <location>
        <begin position="24"/>
        <end position="35"/>
    </location>
</feature>
<dbReference type="EMBL" id="LSSL01004876">
    <property type="protein sequence ID" value="OLY79151.1"/>
    <property type="molecule type" value="Genomic_DNA"/>
</dbReference>
<feature type="compositionally biased region" description="Basic and acidic residues" evidence="1">
    <location>
        <begin position="50"/>
        <end position="59"/>
    </location>
</feature>
<protein>
    <submittedName>
        <fullName evidence="2">Uncharacterized protein</fullName>
    </submittedName>
</protein>
<dbReference type="Proteomes" id="UP000187455">
    <property type="component" value="Unassembled WGS sequence"/>
</dbReference>
<feature type="compositionally biased region" description="Basic and acidic residues" evidence="1">
    <location>
        <begin position="67"/>
        <end position="76"/>
    </location>
</feature>
<feature type="region of interest" description="Disordered" evidence="1">
    <location>
        <begin position="14"/>
        <end position="86"/>
    </location>
</feature>
<proteinExistence type="predicted"/>
<evidence type="ECO:0000313" key="2">
    <source>
        <dbReference type="EMBL" id="OLY79151.1"/>
    </source>
</evidence>
<gene>
    <name evidence="2" type="ORF">AYI68_g6786</name>
</gene>
<name>A0A1R0GQH4_9FUNG</name>
<accession>A0A1R0GQH4</accession>
<evidence type="ECO:0000256" key="1">
    <source>
        <dbReference type="SAM" id="MobiDB-lite"/>
    </source>
</evidence>
<comment type="caution">
    <text evidence="2">The sequence shown here is derived from an EMBL/GenBank/DDBJ whole genome shotgun (WGS) entry which is preliminary data.</text>
</comment>